<dbReference type="Pfam" id="PF24314">
    <property type="entry name" value="DUF7488"/>
    <property type="match status" value="1"/>
</dbReference>
<evidence type="ECO:0000313" key="3">
    <source>
        <dbReference type="EMBL" id="RDU63887.1"/>
    </source>
</evidence>
<gene>
    <name evidence="3" type="ORF">CQA43_03470</name>
</gene>
<evidence type="ECO:0000259" key="2">
    <source>
        <dbReference type="Pfam" id="PF24314"/>
    </source>
</evidence>
<dbReference type="Pfam" id="PF13180">
    <property type="entry name" value="PDZ_2"/>
    <property type="match status" value="1"/>
</dbReference>
<dbReference type="GeneID" id="82535341"/>
<comment type="caution">
    <text evidence="3">The sequence shown here is derived from an EMBL/GenBank/DDBJ whole genome shotgun (WGS) entry which is preliminary data.</text>
</comment>
<dbReference type="InterPro" id="IPR036034">
    <property type="entry name" value="PDZ_sf"/>
</dbReference>
<organism evidence="3 4">
    <name type="scientific">Helicobacter ganmani</name>
    <dbReference type="NCBI Taxonomy" id="60246"/>
    <lineage>
        <taxon>Bacteria</taxon>
        <taxon>Pseudomonadati</taxon>
        <taxon>Campylobacterota</taxon>
        <taxon>Epsilonproteobacteria</taxon>
        <taxon>Campylobacterales</taxon>
        <taxon>Helicobacteraceae</taxon>
        <taxon>Helicobacter</taxon>
    </lineage>
</organism>
<reference evidence="3 4" key="1">
    <citation type="submission" date="2018-04" db="EMBL/GenBank/DDBJ databases">
        <title>Novel Campyloabacter and Helicobacter Species and Strains.</title>
        <authorList>
            <person name="Mannion A.J."/>
            <person name="Shen Z."/>
            <person name="Fox J.G."/>
        </authorList>
    </citation>
    <scope>NUCLEOTIDE SEQUENCE [LARGE SCALE GENOMIC DNA]</scope>
    <source>
        <strain evidence="3 4">MIT 99-5101</strain>
    </source>
</reference>
<dbReference type="SUPFAM" id="SSF50156">
    <property type="entry name" value="PDZ domain-like"/>
    <property type="match status" value="1"/>
</dbReference>
<dbReference type="InterPro" id="IPR055911">
    <property type="entry name" value="DUF7488"/>
</dbReference>
<dbReference type="OrthoDB" id="5338305at2"/>
<dbReference type="Gene3D" id="2.30.42.10">
    <property type="match status" value="1"/>
</dbReference>
<sequence>MNLINFKKLCWLGYGIIVLNLPLVAYDFEACKQKAVLSMERVGNTYGIAIKRLGDFTKESEINLTPSKVALFVYSPHSTPKGYKILKHDPFVGMYLLESKNELLPISLRSINKEILEDEMASILPQEGVSGKIQTRMQSPIDYATLNTPTFQNSLISTVCDHIYGIGIGKNQFIEKAYLERFVYSDSVYYGDIGVRVFQNSEDRVEVNLIDPFFSANPFAYGDIIMAINGETIPNVAHFHRVVFDLKEGESVPVRISRNGVVMELQARVDKRRGGMLLKEDFLGRVGIEVNSDFVVTSVAPYAKNGFERLKVGDKVLRVNQQIVPKGYDAIIRLLGKFPDKTQKWLISRDDFQFFINVNQKAQPTDTQDSLIQGLLNESNAFSL</sequence>
<dbReference type="InterPro" id="IPR001478">
    <property type="entry name" value="PDZ"/>
</dbReference>
<evidence type="ECO:0000313" key="4">
    <source>
        <dbReference type="Proteomes" id="UP000256650"/>
    </source>
</evidence>
<feature type="domain" description="PDZ" evidence="1">
    <location>
        <begin position="191"/>
        <end position="266"/>
    </location>
</feature>
<dbReference type="EMBL" id="NXLS01000002">
    <property type="protein sequence ID" value="RDU63887.1"/>
    <property type="molecule type" value="Genomic_DNA"/>
</dbReference>
<proteinExistence type="predicted"/>
<feature type="domain" description="DUF7488" evidence="2">
    <location>
        <begin position="25"/>
        <end position="185"/>
    </location>
</feature>
<accession>A0A3D8IF86</accession>
<dbReference type="AlphaFoldDB" id="A0A3D8IF86"/>
<dbReference type="Proteomes" id="UP000256650">
    <property type="component" value="Unassembled WGS sequence"/>
</dbReference>
<evidence type="ECO:0000259" key="1">
    <source>
        <dbReference type="Pfam" id="PF13180"/>
    </source>
</evidence>
<name>A0A3D8IF86_9HELI</name>
<protein>
    <submittedName>
        <fullName evidence="3">PDZ domain-containing protein</fullName>
    </submittedName>
</protein>
<dbReference type="RefSeq" id="WP_115551211.1">
    <property type="nucleotide sequence ID" value="NZ_CAPHNE010000110.1"/>
</dbReference>
<keyword evidence="4" id="KW-1185">Reference proteome</keyword>